<dbReference type="InterPro" id="IPR051927">
    <property type="entry name" value="Zn_Chap_cDPG_Synth"/>
</dbReference>
<evidence type="ECO:0000259" key="7">
    <source>
        <dbReference type="SMART" id="SM00833"/>
    </source>
</evidence>
<dbReference type="CDD" id="cd03112">
    <property type="entry name" value="CobW-like"/>
    <property type="match status" value="1"/>
</dbReference>
<dbReference type="PANTHER" id="PTHR43603:SF1">
    <property type="entry name" value="ZINC-REGULATED GTPASE METALLOPROTEIN ACTIVATOR 1"/>
    <property type="match status" value="1"/>
</dbReference>
<proteinExistence type="inferred from homology"/>
<dbReference type="Proteomes" id="UP000198406">
    <property type="component" value="Unassembled WGS sequence"/>
</dbReference>
<keyword evidence="9" id="KW-1185">Reference proteome</keyword>
<dbReference type="Pfam" id="PF02492">
    <property type="entry name" value="cobW"/>
    <property type="match status" value="1"/>
</dbReference>
<gene>
    <name evidence="8" type="ORF">FisN_1Hu073</name>
</gene>
<evidence type="ECO:0000313" key="8">
    <source>
        <dbReference type="EMBL" id="GAX12148.1"/>
    </source>
</evidence>
<keyword evidence="3" id="KW-0143">Chaperone</keyword>
<reference evidence="8 9" key="1">
    <citation type="journal article" date="2015" name="Plant Cell">
        <title>Oil accumulation by the oleaginous diatom Fistulifera solaris as revealed by the genome and transcriptome.</title>
        <authorList>
            <person name="Tanaka T."/>
            <person name="Maeda Y."/>
            <person name="Veluchamy A."/>
            <person name="Tanaka M."/>
            <person name="Abida H."/>
            <person name="Marechal E."/>
            <person name="Bowler C."/>
            <person name="Muto M."/>
            <person name="Sunaga Y."/>
            <person name="Tanaka M."/>
            <person name="Yoshino T."/>
            <person name="Taniguchi T."/>
            <person name="Fukuda Y."/>
            <person name="Nemoto M."/>
            <person name="Matsumoto M."/>
            <person name="Wong P.S."/>
            <person name="Aburatani S."/>
            <person name="Fujibuchi W."/>
        </authorList>
    </citation>
    <scope>NUCLEOTIDE SEQUENCE [LARGE SCALE GENOMIC DNA]</scope>
    <source>
        <strain evidence="8 9">JPCC DA0580</strain>
    </source>
</reference>
<feature type="compositionally biased region" description="Basic and acidic residues" evidence="6">
    <location>
        <begin position="619"/>
        <end position="647"/>
    </location>
</feature>
<feature type="domain" description="CobW C-terminal" evidence="7">
    <location>
        <begin position="280"/>
        <end position="427"/>
    </location>
</feature>
<sequence length="647" mass="73010">MMETNRQVEAKDVRIPVTVISGFLGSGKSTLLQYILKWHDHNMKVAVIVNDMAELNIDAAVVEQSGLVQTKRELISMSNGCICCTLRGDLIREINRIREIGTFDYILIESTGIAEPQQVAEGFCADPETTVLADDPSKMLWSVARLDTCVTVIDTNDFPRHLSSLKRFKDEFKDGLGEDSDEEGEKSIADLLIEQVEFANVILLNKTDLVSEQDCQATKEMIRTLNPKATVIPTKFGVVDLNLILNTRMFTMKDAEESPGWLVSMQSDKTMISESEEYGITSFVYRARKPFHSGRLAQWVNQILCFSHDWNSDRIHQPSFMSELDNRFTHMCGTYGHIIRSKGFCWIAGRDANIGGWAHSGRLVMIHPMTPWYVTLPKNEWGVDDEADIQRIRAKFEGAYGDRRQEIVFIGIGLKQGDITKSLDQCLLTDFEMKRYRYHRCNDRAEILANSCLQPWIHHYDAPGVATAILREGEPHKFHVSPGLALTLSNLVLHYDSWAFDDNYLSSFVVKVWLDVDEDKNQSSLVALLRPGRSEQYALSTVLQGDHGDCGEDDVTAQNQVIASMTLSMELQRSGSKRSHSALTSNSKVENEHVEVHILGSVSPVSSNYHDQEENDCEAEGHTIHDEEKKTDSDIDAPDDHSMEEIE</sequence>
<evidence type="ECO:0000256" key="5">
    <source>
        <dbReference type="ARBA" id="ARBA00049117"/>
    </source>
</evidence>
<dbReference type="SMART" id="SM00833">
    <property type="entry name" value="CobW_C"/>
    <property type="match status" value="1"/>
</dbReference>
<dbReference type="OrthoDB" id="272672at2759"/>
<dbReference type="GO" id="GO:0016787">
    <property type="term" value="F:hydrolase activity"/>
    <property type="evidence" value="ECO:0007669"/>
    <property type="project" value="UniProtKB-KW"/>
</dbReference>
<keyword evidence="2" id="KW-0378">Hydrolase</keyword>
<dbReference type="InterPro" id="IPR027417">
    <property type="entry name" value="P-loop_NTPase"/>
</dbReference>
<dbReference type="InterPro" id="IPR003495">
    <property type="entry name" value="CobW/HypB/UreG_nucleotide-bd"/>
</dbReference>
<comment type="catalytic activity">
    <reaction evidence="5">
        <text>GTP + H2O = GDP + phosphate + H(+)</text>
        <dbReference type="Rhea" id="RHEA:19669"/>
        <dbReference type="ChEBI" id="CHEBI:15377"/>
        <dbReference type="ChEBI" id="CHEBI:15378"/>
        <dbReference type="ChEBI" id="CHEBI:37565"/>
        <dbReference type="ChEBI" id="CHEBI:43474"/>
        <dbReference type="ChEBI" id="CHEBI:58189"/>
    </reaction>
    <physiologicalReaction direction="left-to-right" evidence="5">
        <dbReference type="Rhea" id="RHEA:19670"/>
    </physiologicalReaction>
</comment>
<dbReference type="InterPro" id="IPR011629">
    <property type="entry name" value="CobW-like_C"/>
</dbReference>
<dbReference type="AlphaFoldDB" id="A0A1Z5JEE7"/>
<feature type="region of interest" description="Disordered" evidence="6">
    <location>
        <begin position="571"/>
        <end position="590"/>
    </location>
</feature>
<comment type="similarity">
    <text evidence="4">Belongs to the SIMIBI class G3E GTPase family. ZNG1 subfamily.</text>
</comment>
<name>A0A1Z5JEE7_FISSO</name>
<evidence type="ECO:0000313" key="9">
    <source>
        <dbReference type="Proteomes" id="UP000198406"/>
    </source>
</evidence>
<dbReference type="SUPFAM" id="SSF52540">
    <property type="entry name" value="P-loop containing nucleoside triphosphate hydrolases"/>
    <property type="match status" value="1"/>
</dbReference>
<protein>
    <recommendedName>
        <fullName evidence="7">CobW C-terminal domain-containing protein</fullName>
    </recommendedName>
</protein>
<dbReference type="GO" id="GO:0000166">
    <property type="term" value="F:nucleotide binding"/>
    <property type="evidence" value="ECO:0007669"/>
    <property type="project" value="UniProtKB-KW"/>
</dbReference>
<evidence type="ECO:0000256" key="4">
    <source>
        <dbReference type="ARBA" id="ARBA00034320"/>
    </source>
</evidence>
<evidence type="ECO:0000256" key="2">
    <source>
        <dbReference type="ARBA" id="ARBA00022801"/>
    </source>
</evidence>
<dbReference type="InterPro" id="IPR036627">
    <property type="entry name" value="CobW-likC_sf"/>
</dbReference>
<dbReference type="Gene3D" id="3.30.1220.10">
    <property type="entry name" value="CobW-like, C-terminal domain"/>
    <property type="match status" value="1"/>
</dbReference>
<comment type="caution">
    <text evidence="8">The sequence shown here is derived from an EMBL/GenBank/DDBJ whole genome shotgun (WGS) entry which is preliminary data.</text>
</comment>
<evidence type="ECO:0000256" key="6">
    <source>
        <dbReference type="SAM" id="MobiDB-lite"/>
    </source>
</evidence>
<accession>A0A1Z5JEE7</accession>
<dbReference type="EMBL" id="BDSP01000050">
    <property type="protein sequence ID" value="GAX12148.1"/>
    <property type="molecule type" value="Genomic_DNA"/>
</dbReference>
<dbReference type="SUPFAM" id="SSF90002">
    <property type="entry name" value="Hypothetical protein YjiA, C-terminal domain"/>
    <property type="match status" value="1"/>
</dbReference>
<dbReference type="PANTHER" id="PTHR43603">
    <property type="entry name" value="COBW DOMAIN-CONTAINING PROTEIN DDB_G0274527"/>
    <property type="match status" value="1"/>
</dbReference>
<keyword evidence="1" id="KW-0547">Nucleotide-binding</keyword>
<evidence type="ECO:0000256" key="1">
    <source>
        <dbReference type="ARBA" id="ARBA00022741"/>
    </source>
</evidence>
<dbReference type="Gene3D" id="3.40.50.300">
    <property type="entry name" value="P-loop containing nucleotide triphosphate hydrolases"/>
    <property type="match status" value="1"/>
</dbReference>
<dbReference type="Pfam" id="PF07683">
    <property type="entry name" value="CobW_C"/>
    <property type="match status" value="1"/>
</dbReference>
<dbReference type="InParanoid" id="A0A1Z5JEE7"/>
<organism evidence="8 9">
    <name type="scientific">Fistulifera solaris</name>
    <name type="common">Oleaginous diatom</name>
    <dbReference type="NCBI Taxonomy" id="1519565"/>
    <lineage>
        <taxon>Eukaryota</taxon>
        <taxon>Sar</taxon>
        <taxon>Stramenopiles</taxon>
        <taxon>Ochrophyta</taxon>
        <taxon>Bacillariophyta</taxon>
        <taxon>Bacillariophyceae</taxon>
        <taxon>Bacillariophycidae</taxon>
        <taxon>Naviculales</taxon>
        <taxon>Naviculaceae</taxon>
        <taxon>Fistulifera</taxon>
    </lineage>
</organism>
<feature type="region of interest" description="Disordered" evidence="6">
    <location>
        <begin position="603"/>
        <end position="647"/>
    </location>
</feature>
<evidence type="ECO:0000256" key="3">
    <source>
        <dbReference type="ARBA" id="ARBA00023186"/>
    </source>
</evidence>